<dbReference type="GeneTree" id="ENSGT00940000172777"/>
<dbReference type="SUPFAM" id="SSF48726">
    <property type="entry name" value="Immunoglobulin"/>
    <property type="match status" value="1"/>
</dbReference>
<dbReference type="InterPro" id="IPR013783">
    <property type="entry name" value="Ig-like_fold"/>
</dbReference>
<keyword evidence="3" id="KW-0472">Membrane</keyword>
<keyword evidence="4" id="KW-0325">Glycoprotein</keyword>
<evidence type="ECO:0000259" key="6">
    <source>
        <dbReference type="PROSITE" id="PS50835"/>
    </source>
</evidence>
<dbReference type="PROSITE" id="PS50835">
    <property type="entry name" value="IG_LIKE"/>
    <property type="match status" value="1"/>
</dbReference>
<evidence type="ECO:0000256" key="2">
    <source>
        <dbReference type="ARBA" id="ARBA00022729"/>
    </source>
</evidence>
<evidence type="ECO:0000256" key="4">
    <source>
        <dbReference type="ARBA" id="ARBA00023180"/>
    </source>
</evidence>
<dbReference type="Gene3D" id="2.60.40.10">
    <property type="entry name" value="Immunoglobulins"/>
    <property type="match status" value="1"/>
</dbReference>
<dbReference type="STRING" id="56723.ENSLBEP00000020107"/>
<reference evidence="7" key="1">
    <citation type="submission" date="2025-08" db="UniProtKB">
        <authorList>
            <consortium name="Ensembl"/>
        </authorList>
    </citation>
    <scope>IDENTIFICATION</scope>
</reference>
<evidence type="ECO:0000256" key="5">
    <source>
        <dbReference type="SAM" id="SignalP"/>
    </source>
</evidence>
<dbReference type="Ensembl" id="ENSLBET00000021182.1">
    <property type="protein sequence ID" value="ENSLBEP00000020107.1"/>
    <property type="gene ID" value="ENSLBEG00000015444.1"/>
</dbReference>
<sequence>NRAVFLTLLTLIKSFILSTTGYLEGNVTLASGANPNWKLSTIEWSVFTNFTWIATYRKGEENLDRVDRYKGRLTLNTTTGDLTIHKLTKEDNMEYTVEFANTLGKDSSSKIKLNVNRKEQLQKPTIQTVLSGTSTKGGCWKLLNCSSTDRDVNLSWHVEGPNSIENWTGGNHTILIVSLNTTQSPVTVTCTSRRNMRSRNMKKIYCDEIRKFETISDQFIVFILILLDCVSQNSL</sequence>
<name>A0A3Q3FKH8_9LABR</name>
<proteinExistence type="predicted"/>
<evidence type="ECO:0000256" key="3">
    <source>
        <dbReference type="ARBA" id="ARBA00023136"/>
    </source>
</evidence>
<feature type="signal peptide" evidence="5">
    <location>
        <begin position="1"/>
        <end position="21"/>
    </location>
</feature>
<dbReference type="PANTHER" id="PTHR12080:SF48">
    <property type="entry name" value="IMMUNOGLOBULIN SUBTYPE DOMAIN-CONTAINING PROTEIN"/>
    <property type="match status" value="1"/>
</dbReference>
<dbReference type="InterPro" id="IPR007110">
    <property type="entry name" value="Ig-like_dom"/>
</dbReference>
<protein>
    <recommendedName>
        <fullName evidence="6">Ig-like domain-containing protein</fullName>
    </recommendedName>
</protein>
<feature type="chain" id="PRO_5018538933" description="Ig-like domain-containing protein" evidence="5">
    <location>
        <begin position="22"/>
        <end position="235"/>
    </location>
</feature>
<organism evidence="7 8">
    <name type="scientific">Labrus bergylta</name>
    <name type="common">ballan wrasse</name>
    <dbReference type="NCBI Taxonomy" id="56723"/>
    <lineage>
        <taxon>Eukaryota</taxon>
        <taxon>Metazoa</taxon>
        <taxon>Chordata</taxon>
        <taxon>Craniata</taxon>
        <taxon>Vertebrata</taxon>
        <taxon>Euteleostomi</taxon>
        <taxon>Actinopterygii</taxon>
        <taxon>Neopterygii</taxon>
        <taxon>Teleostei</taxon>
        <taxon>Neoteleostei</taxon>
        <taxon>Acanthomorphata</taxon>
        <taxon>Eupercaria</taxon>
        <taxon>Labriformes</taxon>
        <taxon>Labridae</taxon>
        <taxon>Labrus</taxon>
    </lineage>
</organism>
<accession>A0A3Q3FKH8</accession>
<feature type="domain" description="Ig-like" evidence="6">
    <location>
        <begin position="124"/>
        <end position="202"/>
    </location>
</feature>
<evidence type="ECO:0000313" key="7">
    <source>
        <dbReference type="Ensembl" id="ENSLBEP00000020107.1"/>
    </source>
</evidence>
<dbReference type="InParanoid" id="A0A3Q3FKH8"/>
<evidence type="ECO:0000313" key="8">
    <source>
        <dbReference type="Proteomes" id="UP000261660"/>
    </source>
</evidence>
<dbReference type="FunCoup" id="A0A3Q3FKH8">
    <property type="interactions" value="18"/>
</dbReference>
<dbReference type="AlphaFoldDB" id="A0A3Q3FKH8"/>
<dbReference type="InterPro" id="IPR015631">
    <property type="entry name" value="CD2/SLAM_rcpt"/>
</dbReference>
<dbReference type="PANTHER" id="PTHR12080">
    <property type="entry name" value="SIGNALING LYMPHOCYTIC ACTIVATION MOLECULE"/>
    <property type="match status" value="1"/>
</dbReference>
<keyword evidence="2 5" id="KW-0732">Signal</keyword>
<dbReference type="GO" id="GO:0016020">
    <property type="term" value="C:membrane"/>
    <property type="evidence" value="ECO:0007669"/>
    <property type="project" value="UniProtKB-SubCell"/>
</dbReference>
<keyword evidence="8" id="KW-1185">Reference proteome</keyword>
<dbReference type="Proteomes" id="UP000261660">
    <property type="component" value="Unplaced"/>
</dbReference>
<comment type="subcellular location">
    <subcellularLocation>
        <location evidence="1">Membrane</location>
    </subcellularLocation>
</comment>
<evidence type="ECO:0000256" key="1">
    <source>
        <dbReference type="ARBA" id="ARBA00004370"/>
    </source>
</evidence>
<reference evidence="7" key="2">
    <citation type="submission" date="2025-09" db="UniProtKB">
        <authorList>
            <consortium name="Ensembl"/>
        </authorList>
    </citation>
    <scope>IDENTIFICATION</scope>
</reference>
<dbReference type="InterPro" id="IPR036179">
    <property type="entry name" value="Ig-like_dom_sf"/>
</dbReference>